<dbReference type="Pfam" id="PF14322">
    <property type="entry name" value="SusD-like_3"/>
    <property type="match status" value="1"/>
</dbReference>
<dbReference type="RefSeq" id="WP_136834918.1">
    <property type="nucleotide sequence ID" value="NZ_SWBQ01000001.1"/>
</dbReference>
<evidence type="ECO:0000256" key="2">
    <source>
        <dbReference type="ARBA" id="ARBA00006275"/>
    </source>
</evidence>
<dbReference type="InterPro" id="IPR033985">
    <property type="entry name" value="SusD-like_N"/>
</dbReference>
<comment type="subcellular location">
    <subcellularLocation>
        <location evidence="1">Cell outer membrane</location>
    </subcellularLocation>
</comment>
<reference evidence="9 10" key="1">
    <citation type="submission" date="2019-04" db="EMBL/GenBank/DDBJ databases">
        <title>Pedobacter sp. RP-3-15 sp. nov., isolated from Arctic soil.</title>
        <authorList>
            <person name="Dahal R.H."/>
            <person name="Kim D.-U."/>
        </authorList>
    </citation>
    <scope>NUCLEOTIDE SEQUENCE [LARGE SCALE GENOMIC DNA]</scope>
    <source>
        <strain evidence="9 10">RP-3-15</strain>
    </source>
</reference>
<dbReference type="Pfam" id="PF07980">
    <property type="entry name" value="SusD_RagB"/>
    <property type="match status" value="1"/>
</dbReference>
<feature type="chain" id="PRO_5020508187" evidence="6">
    <location>
        <begin position="23"/>
        <end position="614"/>
    </location>
</feature>
<keyword evidence="10" id="KW-1185">Reference proteome</keyword>
<protein>
    <submittedName>
        <fullName evidence="9">RagB/SusD family nutrient uptake outer membrane protein</fullName>
    </submittedName>
</protein>
<dbReference type="SUPFAM" id="SSF48452">
    <property type="entry name" value="TPR-like"/>
    <property type="match status" value="1"/>
</dbReference>
<evidence type="ECO:0000259" key="7">
    <source>
        <dbReference type="Pfam" id="PF07980"/>
    </source>
</evidence>
<name>A0A4U1CNI9_9SPHI</name>
<accession>A0A4U1CNI9</accession>
<proteinExistence type="inferred from homology"/>
<organism evidence="9 10">
    <name type="scientific">Pedobacter frigoris</name>
    <dbReference type="NCBI Taxonomy" id="2571272"/>
    <lineage>
        <taxon>Bacteria</taxon>
        <taxon>Pseudomonadati</taxon>
        <taxon>Bacteroidota</taxon>
        <taxon>Sphingobacteriia</taxon>
        <taxon>Sphingobacteriales</taxon>
        <taxon>Sphingobacteriaceae</taxon>
        <taxon>Pedobacter</taxon>
    </lineage>
</organism>
<evidence type="ECO:0000256" key="5">
    <source>
        <dbReference type="ARBA" id="ARBA00023237"/>
    </source>
</evidence>
<dbReference type="Gene3D" id="1.25.40.390">
    <property type="match status" value="1"/>
</dbReference>
<evidence type="ECO:0000259" key="8">
    <source>
        <dbReference type="Pfam" id="PF14322"/>
    </source>
</evidence>
<comment type="similarity">
    <text evidence="2">Belongs to the SusD family.</text>
</comment>
<dbReference type="GO" id="GO:0009279">
    <property type="term" value="C:cell outer membrane"/>
    <property type="evidence" value="ECO:0007669"/>
    <property type="project" value="UniProtKB-SubCell"/>
</dbReference>
<dbReference type="EMBL" id="SWBQ01000001">
    <property type="protein sequence ID" value="TKC09507.1"/>
    <property type="molecule type" value="Genomic_DNA"/>
</dbReference>
<keyword evidence="5" id="KW-0998">Cell outer membrane</keyword>
<keyword evidence="3 6" id="KW-0732">Signal</keyword>
<evidence type="ECO:0000256" key="6">
    <source>
        <dbReference type="SAM" id="SignalP"/>
    </source>
</evidence>
<feature type="signal peptide" evidence="6">
    <location>
        <begin position="1"/>
        <end position="22"/>
    </location>
</feature>
<evidence type="ECO:0000313" key="9">
    <source>
        <dbReference type="EMBL" id="TKC09507.1"/>
    </source>
</evidence>
<dbReference type="AlphaFoldDB" id="A0A4U1CNI9"/>
<evidence type="ECO:0000256" key="1">
    <source>
        <dbReference type="ARBA" id="ARBA00004442"/>
    </source>
</evidence>
<evidence type="ECO:0000256" key="4">
    <source>
        <dbReference type="ARBA" id="ARBA00023136"/>
    </source>
</evidence>
<sequence>MIKKYISIAALTFVLLNISACKKNFLDVSSELASQLTMEEIFSNATYSRQWHRNIFTGIVNSSGIILNTGSGGVTGLDNPWPAFTDELKNAQGTLRSTTSTGYNAGSAPFSRWNLFQLIRQANIFLEKAVVIPNTGGTDFIEEAELTKMKAQARFLRAYYYYLLFELYGPVPILDKSVDPGSSELDFERNSVDEVVKFISDELTAVANQLDIQITDQNFLALPTKGVALAIKAKLLVYAASPLFNGEFPEALVLTNPSGKKLFPVKDDTKWQKALTALEEFIEFSNGKYELYRANTNGVYDVDKTLYEMFMKYNNEIIWANPNELWGNVGGDGTQRRATPRNQGQGFACIAVTQELVDDFFMNDGLPIEESPAYSETGFSIAGEDPSNRTEAGTYRMWVKREPRFYQSVFYHGRKWHVTNGVVKFNKGNGNDNSAADYPWSGYLMYKRISRIVHNTGSNPKTDYHPSIIFRLAEFYLLYAEALNEVRPNDPKIIEYVDKIRERAGIPKLSVIKPGIIGNKDLQREAIRREMRVELCMEGQRYFDVRRWMIAGNAVGDGGQAGSFYGMNMAANTEADFFKRTTYETRVFSKSMYLFPIPLTEIQKSKKLIQNPLW</sequence>
<feature type="domain" description="SusD-like N-terminal" evidence="8">
    <location>
        <begin position="110"/>
        <end position="234"/>
    </location>
</feature>
<keyword evidence="4" id="KW-0472">Membrane</keyword>
<feature type="domain" description="RagB/SusD" evidence="7">
    <location>
        <begin position="315"/>
        <end position="614"/>
    </location>
</feature>
<dbReference type="OrthoDB" id="608091at2"/>
<dbReference type="InterPro" id="IPR012944">
    <property type="entry name" value="SusD_RagB_dom"/>
</dbReference>
<dbReference type="Proteomes" id="UP000307244">
    <property type="component" value="Unassembled WGS sequence"/>
</dbReference>
<evidence type="ECO:0000313" key="10">
    <source>
        <dbReference type="Proteomes" id="UP000307244"/>
    </source>
</evidence>
<comment type="caution">
    <text evidence="9">The sequence shown here is derived from an EMBL/GenBank/DDBJ whole genome shotgun (WGS) entry which is preliminary data.</text>
</comment>
<evidence type="ECO:0000256" key="3">
    <source>
        <dbReference type="ARBA" id="ARBA00022729"/>
    </source>
</evidence>
<gene>
    <name evidence="9" type="ORF">FA047_05280</name>
</gene>
<dbReference type="InterPro" id="IPR011990">
    <property type="entry name" value="TPR-like_helical_dom_sf"/>
</dbReference>